<accession>A0A3P3DA29</accession>
<dbReference type="Pfam" id="PF00675">
    <property type="entry name" value="Peptidase_M16"/>
    <property type="match status" value="1"/>
</dbReference>
<protein>
    <submittedName>
        <fullName evidence="3">Uncharacterized protein</fullName>
    </submittedName>
</protein>
<dbReference type="PANTHER" id="PTHR43016">
    <property type="entry name" value="PRESEQUENCE PROTEASE"/>
    <property type="match status" value="1"/>
</dbReference>
<reference evidence="3 4" key="1">
    <citation type="submission" date="2018-11" db="EMBL/GenBank/DDBJ databases">
        <title>Gemmobacter sp. nov., YIM 102744-1 draft genome.</title>
        <authorList>
            <person name="Li G."/>
            <person name="Jiang Y."/>
        </authorList>
    </citation>
    <scope>NUCLEOTIDE SEQUENCE [LARGE SCALE GENOMIC DNA]</scope>
    <source>
        <strain evidence="3 4">YIM 102744-1</strain>
    </source>
</reference>
<proteinExistence type="predicted"/>
<feature type="domain" description="Presequence protease mitochondrial-type C-terminal" evidence="2">
    <location>
        <begin position="702"/>
        <end position="788"/>
    </location>
</feature>
<dbReference type="InterPro" id="IPR011765">
    <property type="entry name" value="Pept_M16_N"/>
</dbReference>
<dbReference type="GO" id="GO:0016485">
    <property type="term" value="P:protein processing"/>
    <property type="evidence" value="ECO:0007669"/>
    <property type="project" value="TreeGrafter"/>
</dbReference>
<feature type="domain" description="Peptidase M16 N-terminal" evidence="1">
    <location>
        <begin position="62"/>
        <end position="145"/>
    </location>
</feature>
<dbReference type="GO" id="GO:0046872">
    <property type="term" value="F:metal ion binding"/>
    <property type="evidence" value="ECO:0007669"/>
    <property type="project" value="InterPro"/>
</dbReference>
<dbReference type="InterPro" id="IPR055130">
    <property type="entry name" value="PreP_C"/>
</dbReference>
<dbReference type="InterPro" id="IPR011249">
    <property type="entry name" value="Metalloenz_LuxS/M16"/>
</dbReference>
<gene>
    <name evidence="3" type="ORF">EG244_17020</name>
</gene>
<dbReference type="PANTHER" id="PTHR43016:SF16">
    <property type="entry name" value="METALLOPROTEASE, PUTATIVE (AFU_ORTHOLOGUE AFUA_4G07610)-RELATED"/>
    <property type="match status" value="1"/>
</dbReference>
<dbReference type="RefSeq" id="WP_124966377.1">
    <property type="nucleotide sequence ID" value="NZ_RRAZ01000034.1"/>
</dbReference>
<dbReference type="Gene3D" id="3.30.830.10">
    <property type="entry name" value="Metalloenzyme, LuxS/M16 peptidase-like"/>
    <property type="match status" value="2"/>
</dbReference>
<organism evidence="3 4">
    <name type="scientific">Falsigemmobacter faecalis</name>
    <dbReference type="NCBI Taxonomy" id="2488730"/>
    <lineage>
        <taxon>Bacteria</taxon>
        <taxon>Pseudomonadati</taxon>
        <taxon>Pseudomonadota</taxon>
        <taxon>Alphaproteobacteria</taxon>
        <taxon>Rhodobacterales</taxon>
        <taxon>Paracoccaceae</taxon>
        <taxon>Falsigemmobacter</taxon>
    </lineage>
</organism>
<comment type="caution">
    <text evidence="3">The sequence shown here is derived from an EMBL/GenBank/DDBJ whole genome shotgun (WGS) entry which is preliminary data.</text>
</comment>
<dbReference type="EMBL" id="RRAZ01000034">
    <property type="protein sequence ID" value="RRH70292.1"/>
    <property type="molecule type" value="Genomic_DNA"/>
</dbReference>
<dbReference type="OrthoDB" id="9762027at2"/>
<dbReference type="SUPFAM" id="SSF63411">
    <property type="entry name" value="LuxS/MPP-like metallohydrolase"/>
    <property type="match status" value="2"/>
</dbReference>
<sequence length="872" mass="91871">MPDATTFARHSPHPAFLAQVPRPTDRGLAQLLRHKASGARVLWLEAETPEPVFTISFPTRPQDDRGAAHVLEHLIFRGSRRYPADPLYPALTEATMGSFLNASTRPDYTTFHAAAPTGCGLLPILQVVLDAVFNPKLDAQAFREEAWDLPEGAISARGVILSEMRDYMAHADNALALGLRAAILGGGDGAFNQGGDLTCLLQLTLQQVQDFHRESFNPGNAWITLYGGAAEALAQIDRALCEARERGGEVAPARAGAPLSDVTLTHGSGATRCGYAWRLPQDCPPELAVLLDSLLISGPEAVFRRLPGLIPGPATALVRDISQPYLTLAFADGEDAPLKQCVGDLLAGVSPDAVEVALSHALFIWYETDVSPRRPLGLQIFDPLIAPWLNGRDPFALLDAGGKLRALRDQPRDAQRLLQGLISQVFGRGAPESCVKLLPQAVEAGLSPPPPAGRALPFRPLLLSGAPPAIPEGLPEPEVETRGSVSLLSPEEDPLSRLKIAFVAEAGGGGGLASLATGLARDLTAERSLARVARGVGVWAGACGGQGVLWLQLTTLPEDFSTACDALVRTLSRGCLGAPEDPGPAMLARMISRPQSVIAARLRAGLSANSALHDALAGPGLVLQPRRPAQDLRLSGRVYLAASGTRGAALQGLSERLAALSHSAAPAVCGGMSAKGGDGFALPVPFHCVGLGFRSSQPAAARVLLRATEAAFLWPEIRGAGGAYGLRSEVDSEGEAVIFTARDPHLLRSLDVLRAAMGGIRGRLSPDVLERCRLGAAGQLLTPSGPQDLLEEVLRAQITGTSYRAAAKAELTHLRALTLAELHRAAEETEAALAEARPVIFGPEASLRAALAERPGLFTLHSDLQSPAPAQR</sequence>
<evidence type="ECO:0000313" key="4">
    <source>
        <dbReference type="Proteomes" id="UP000282125"/>
    </source>
</evidence>
<evidence type="ECO:0000259" key="1">
    <source>
        <dbReference type="Pfam" id="PF00675"/>
    </source>
</evidence>
<dbReference type="Proteomes" id="UP000282125">
    <property type="component" value="Unassembled WGS sequence"/>
</dbReference>
<name>A0A3P3DA29_9RHOB</name>
<keyword evidence="4" id="KW-1185">Reference proteome</keyword>
<evidence type="ECO:0000313" key="3">
    <source>
        <dbReference type="EMBL" id="RRH70292.1"/>
    </source>
</evidence>
<evidence type="ECO:0000259" key="2">
    <source>
        <dbReference type="Pfam" id="PF22516"/>
    </source>
</evidence>
<dbReference type="GO" id="GO:0004222">
    <property type="term" value="F:metalloendopeptidase activity"/>
    <property type="evidence" value="ECO:0007669"/>
    <property type="project" value="TreeGrafter"/>
</dbReference>
<dbReference type="Pfam" id="PF22516">
    <property type="entry name" value="PreP_C"/>
    <property type="match status" value="1"/>
</dbReference>
<dbReference type="AlphaFoldDB" id="A0A3P3DA29"/>